<dbReference type="Gene3D" id="4.10.1110.10">
    <property type="entry name" value="AN1-like Zinc finger"/>
    <property type="match status" value="1"/>
</dbReference>
<reference evidence="3" key="1">
    <citation type="submission" date="2025-08" db="UniProtKB">
        <authorList>
            <consortium name="Ensembl"/>
        </authorList>
    </citation>
    <scope>IDENTIFICATION</scope>
</reference>
<dbReference type="Proteomes" id="UP000265000">
    <property type="component" value="Unplaced"/>
</dbReference>
<evidence type="ECO:0000313" key="3">
    <source>
        <dbReference type="Ensembl" id="ENSFHEP00000022757.1"/>
    </source>
</evidence>
<organism evidence="3 4">
    <name type="scientific">Fundulus heteroclitus</name>
    <name type="common">Killifish</name>
    <name type="synonym">Mummichog</name>
    <dbReference type="NCBI Taxonomy" id="8078"/>
    <lineage>
        <taxon>Eukaryota</taxon>
        <taxon>Metazoa</taxon>
        <taxon>Chordata</taxon>
        <taxon>Craniata</taxon>
        <taxon>Vertebrata</taxon>
        <taxon>Euteleostomi</taxon>
        <taxon>Actinopterygii</taxon>
        <taxon>Neopterygii</taxon>
        <taxon>Teleostei</taxon>
        <taxon>Neoteleostei</taxon>
        <taxon>Acanthomorphata</taxon>
        <taxon>Ovalentaria</taxon>
        <taxon>Atherinomorphae</taxon>
        <taxon>Cyprinodontiformes</taxon>
        <taxon>Fundulidae</taxon>
        <taxon>Fundulus</taxon>
    </lineage>
</organism>
<feature type="transmembrane region" description="Helical" evidence="2">
    <location>
        <begin position="12"/>
        <end position="30"/>
    </location>
</feature>
<feature type="region of interest" description="Disordered" evidence="1">
    <location>
        <begin position="47"/>
        <end position="116"/>
    </location>
</feature>
<reference evidence="3" key="2">
    <citation type="submission" date="2025-09" db="UniProtKB">
        <authorList>
            <consortium name="Ensembl"/>
        </authorList>
    </citation>
    <scope>IDENTIFICATION</scope>
</reference>
<dbReference type="SUPFAM" id="SSF118310">
    <property type="entry name" value="AN1-like Zinc finger"/>
    <property type="match status" value="1"/>
</dbReference>
<accession>A0A3Q2Q9K2</accession>
<dbReference type="AlphaFoldDB" id="A0A3Q2Q9K2"/>
<dbReference type="GeneTree" id="ENSGT00940000166091"/>
<name>A0A3Q2Q9K2_FUNHE</name>
<evidence type="ECO:0000256" key="2">
    <source>
        <dbReference type="SAM" id="Phobius"/>
    </source>
</evidence>
<dbReference type="InterPro" id="IPR035896">
    <property type="entry name" value="AN1-like_Znf"/>
</dbReference>
<keyword evidence="2" id="KW-0472">Membrane</keyword>
<dbReference type="Ensembl" id="ENSFHET00000012048.1">
    <property type="protein sequence ID" value="ENSFHEP00000022757.1"/>
    <property type="gene ID" value="ENSFHEG00000003336.1"/>
</dbReference>
<dbReference type="STRING" id="8078.ENSFHEP00000022757"/>
<keyword evidence="2" id="KW-0812">Transmembrane</keyword>
<proteinExistence type="predicted"/>
<sequence>MRSSCRENTLSLLSCLKCGFIWIYLYLYLLTICNLKECSSVCRDVSPSSPSPVTQQMTAMSISQDSGAVDSERAAAEGGEEEDEEDEGTSNGTEPPGDGAQASSDGDQTPDKNKKKNRCFSCRKKVGLTGSQMVFFSKILLKVSGKYKCYIFLLKFQM</sequence>
<feature type="compositionally biased region" description="Polar residues" evidence="1">
    <location>
        <begin position="54"/>
        <end position="66"/>
    </location>
</feature>
<keyword evidence="4" id="KW-1185">Reference proteome</keyword>
<feature type="compositionally biased region" description="Acidic residues" evidence="1">
    <location>
        <begin position="78"/>
        <end position="88"/>
    </location>
</feature>
<evidence type="ECO:0000313" key="4">
    <source>
        <dbReference type="Proteomes" id="UP000265000"/>
    </source>
</evidence>
<keyword evidence="2" id="KW-1133">Transmembrane helix</keyword>
<evidence type="ECO:0000256" key="1">
    <source>
        <dbReference type="SAM" id="MobiDB-lite"/>
    </source>
</evidence>
<protein>
    <submittedName>
        <fullName evidence="3">Uncharacterized protein</fullName>
    </submittedName>
</protein>